<protein>
    <submittedName>
        <fullName evidence="1">1,2-phenylacetyl-CoA epoxidase subunit PaaC</fullName>
        <ecNumber evidence="1">1.14.13.149</ecNumber>
    </submittedName>
</protein>
<sequence length="261" mass="29518">MKSIYTSDENPFFQYVLGLGDDALILGQRWSEWLSKGPNLELDIAASNLALDLLGQAEMLLTYAAELEGKGRTADGLSFLRDGQDFRNHWLVEQPNDDWGVTTARMLMFSIYQYLRYEKLAKSSDARLAEIATKALKEVSYHRRFAAEWTIRLGGGTEESNRRVQRGFDILWRFVPELFETVAWEQDLAEKGLAAASDSLRAAWDADLSEILAEADLKKPEGESRLMGSRHNGHHSEHLGTLLCELQYLQRTYPTAGGAVW</sequence>
<dbReference type="Pfam" id="PF05138">
    <property type="entry name" value="PaaA_PaaC"/>
    <property type="match status" value="1"/>
</dbReference>
<dbReference type="Proteomes" id="UP001595444">
    <property type="component" value="Unassembled WGS sequence"/>
</dbReference>
<evidence type="ECO:0000313" key="2">
    <source>
        <dbReference type="Proteomes" id="UP001595444"/>
    </source>
</evidence>
<dbReference type="NCBIfam" id="TIGR02158">
    <property type="entry name" value="PA_CoA_Oxy3"/>
    <property type="match status" value="1"/>
</dbReference>
<keyword evidence="2" id="KW-1185">Reference proteome</keyword>
<dbReference type="PIRSF" id="PIRSF037834">
    <property type="entry name" value="PA_CoA_Oase3"/>
    <property type="match status" value="1"/>
</dbReference>
<dbReference type="PANTHER" id="PTHR30458:SF0">
    <property type="entry name" value="1,2-PHENYLACETYL-COA EPOXIDASE, SUBUNIT C"/>
    <property type="match status" value="1"/>
</dbReference>
<organism evidence="1 2">
    <name type="scientific">Kordiimonas pumila</name>
    <dbReference type="NCBI Taxonomy" id="2161677"/>
    <lineage>
        <taxon>Bacteria</taxon>
        <taxon>Pseudomonadati</taxon>
        <taxon>Pseudomonadota</taxon>
        <taxon>Alphaproteobacteria</taxon>
        <taxon>Kordiimonadales</taxon>
        <taxon>Kordiimonadaceae</taxon>
        <taxon>Kordiimonas</taxon>
    </lineage>
</organism>
<gene>
    <name evidence="1" type="primary">paaC</name>
    <name evidence="1" type="ORF">ACFOKA_00030</name>
</gene>
<dbReference type="GO" id="GO:0097266">
    <property type="term" value="F:phenylacetyl-CoA 1,2-epoxidase activity"/>
    <property type="evidence" value="ECO:0007669"/>
    <property type="project" value="UniProtKB-EC"/>
</dbReference>
<dbReference type="SUPFAM" id="SSF47240">
    <property type="entry name" value="Ferritin-like"/>
    <property type="match status" value="1"/>
</dbReference>
<dbReference type="InterPro" id="IPR009078">
    <property type="entry name" value="Ferritin-like_SF"/>
</dbReference>
<keyword evidence="1" id="KW-0560">Oxidoreductase</keyword>
<proteinExistence type="predicted"/>
<evidence type="ECO:0000313" key="1">
    <source>
        <dbReference type="EMBL" id="MFC3050281.1"/>
    </source>
</evidence>
<dbReference type="EMBL" id="JBHRSL010000001">
    <property type="protein sequence ID" value="MFC3050281.1"/>
    <property type="molecule type" value="Genomic_DNA"/>
</dbReference>
<dbReference type="RefSeq" id="WP_194214682.1">
    <property type="nucleotide sequence ID" value="NZ_CP061205.1"/>
</dbReference>
<accession>A0ABV7CZH4</accession>
<dbReference type="InterPro" id="IPR007814">
    <property type="entry name" value="PaaA_PaaC"/>
</dbReference>
<reference evidence="2" key="1">
    <citation type="journal article" date="2019" name="Int. J. Syst. Evol. Microbiol.">
        <title>The Global Catalogue of Microorganisms (GCM) 10K type strain sequencing project: providing services to taxonomists for standard genome sequencing and annotation.</title>
        <authorList>
            <consortium name="The Broad Institute Genomics Platform"/>
            <consortium name="The Broad Institute Genome Sequencing Center for Infectious Disease"/>
            <person name="Wu L."/>
            <person name="Ma J."/>
        </authorList>
    </citation>
    <scope>NUCLEOTIDE SEQUENCE [LARGE SCALE GENOMIC DNA]</scope>
    <source>
        <strain evidence="2">KCTC 62164</strain>
    </source>
</reference>
<dbReference type="PANTHER" id="PTHR30458">
    <property type="entry name" value="PHENYLACETIC ACID DEGRADATION PROTEIN PAA"/>
    <property type="match status" value="1"/>
</dbReference>
<comment type="caution">
    <text evidence="1">The sequence shown here is derived from an EMBL/GenBank/DDBJ whole genome shotgun (WGS) entry which is preliminary data.</text>
</comment>
<dbReference type="InterPro" id="IPR011882">
    <property type="entry name" value="PaaC"/>
</dbReference>
<name>A0ABV7CZH4_9PROT</name>
<dbReference type="InterPro" id="IPR052703">
    <property type="entry name" value="Aromatic_CoA_ox/epox"/>
</dbReference>
<dbReference type="Gene3D" id="1.20.1260.10">
    <property type="match status" value="1"/>
</dbReference>
<dbReference type="InterPro" id="IPR012347">
    <property type="entry name" value="Ferritin-like"/>
</dbReference>
<dbReference type="EC" id="1.14.13.149" evidence="1"/>